<reference evidence="8 9" key="1">
    <citation type="submission" date="2013-12" db="EMBL/GenBank/DDBJ databases">
        <authorList>
            <consortium name="DOE Joint Genome Institute"/>
            <person name="Muyzer G."/>
            <person name="Huntemann M."/>
            <person name="Han J."/>
            <person name="Chen A."/>
            <person name="Kyrpides N."/>
            <person name="Mavromatis K."/>
            <person name="Markowitz V."/>
            <person name="Palaniappan K."/>
            <person name="Ivanova N."/>
            <person name="Schaumberg A."/>
            <person name="Pati A."/>
            <person name="Liolios K."/>
            <person name="Nordberg H.P."/>
            <person name="Cantor M.N."/>
            <person name="Hua S.X."/>
            <person name="Woyke T."/>
        </authorList>
    </citation>
    <scope>NUCLEOTIDE SEQUENCE [LARGE SCALE GENOMIC DNA]</scope>
    <source>
        <strain evidence="8 9">ARh 1</strain>
    </source>
</reference>
<dbReference type="Gene3D" id="3.90.760.10">
    <property type="entry name" value="Flavocytochrome c sulphide dehydrogenase, flavin-binding domain"/>
    <property type="match status" value="1"/>
</dbReference>
<evidence type="ECO:0000259" key="7">
    <source>
        <dbReference type="Pfam" id="PF21706"/>
    </source>
</evidence>
<dbReference type="InterPro" id="IPR037092">
    <property type="entry name" value="FlavoCytC_S_DH_flav-bd_sf"/>
</dbReference>
<dbReference type="STRING" id="713585.THITH_02355"/>
<feature type="signal peptide" evidence="4">
    <location>
        <begin position="1"/>
        <end position="27"/>
    </location>
</feature>
<dbReference type="InterPro" id="IPR052541">
    <property type="entry name" value="SQRD"/>
</dbReference>
<evidence type="ECO:0000313" key="8">
    <source>
        <dbReference type="EMBL" id="AHE97302.1"/>
    </source>
</evidence>
<evidence type="ECO:0000256" key="2">
    <source>
        <dbReference type="ARBA" id="ARBA00022729"/>
    </source>
</evidence>
<dbReference type="InterPro" id="IPR019546">
    <property type="entry name" value="TAT_signal_bac_arc"/>
</dbReference>
<evidence type="ECO:0000256" key="3">
    <source>
        <dbReference type="ARBA" id="ARBA00022827"/>
    </source>
</evidence>
<name>W0DJ91_9GAMM</name>
<dbReference type="InterPro" id="IPR015323">
    <property type="entry name" value="FlavoCytC_S_DH_flav-bd"/>
</dbReference>
<dbReference type="SUPFAM" id="SSF51905">
    <property type="entry name" value="FAD/NAD(P)-binding domain"/>
    <property type="match status" value="2"/>
</dbReference>
<evidence type="ECO:0000313" key="9">
    <source>
        <dbReference type="Proteomes" id="UP000005289"/>
    </source>
</evidence>
<dbReference type="RefSeq" id="WP_006746125.1">
    <property type="nucleotide sequence ID" value="NZ_CP007029.1"/>
</dbReference>
<keyword evidence="9" id="KW-1185">Reference proteome</keyword>
<dbReference type="PANTHER" id="PTHR43755">
    <property type="match status" value="1"/>
</dbReference>
<dbReference type="InterPro" id="IPR036188">
    <property type="entry name" value="FAD/NAD-bd_sf"/>
</dbReference>
<evidence type="ECO:0000256" key="1">
    <source>
        <dbReference type="ARBA" id="ARBA00022630"/>
    </source>
</evidence>
<feature type="domain" description="Sulfide dehydrogenase [flavocytochrome c] flavoprotein chain central" evidence="7">
    <location>
        <begin position="170"/>
        <end position="287"/>
    </location>
</feature>
<feature type="domain" description="Flavocytochrome c sulphide dehydrogenase flavin-binding" evidence="6">
    <location>
        <begin position="364"/>
        <end position="431"/>
    </location>
</feature>
<dbReference type="FunFam" id="3.50.50.60:FF:000234">
    <property type="entry name" value="Flavocytochrome C sulfide dehydrogenase"/>
    <property type="match status" value="1"/>
</dbReference>
<sequence length="432" mass="45717">MTNVTRRNFLKAIGIGGAAAATGFGCAANGRVADASSAHAVVVGGGSGGATAAKYLKRFAPEMQVTLIEPKATYYTCYGSNWVLGGHATMDDIEQTYGALKDRHGVNVVQDSVTEINPERRTVTTAGGATMNFDRLIMSPGIDFRYDAVPGITAADAERIPHAWKAGEQTVLLRRQLEAMSDGGVFVMVAPGNPFRCPPGPYERASMVAHYFKQAKPRSKIIILDNKENFSKQGLFMAGWEQHYGDMIEWVPSSEGGQVEEIDAPNLTAIADAGFTRIKADVLNYIPPQTAGAIALQMGLAGDGFWCPVNQLTFESSIHPGIYVIGDSSVAGAMPKSGHSANNQAKVAAAAIVRELSGQDPLMPSTANTCYSLITPDHAISVAAVYAYKDGTIAAVEGAGGVSPADAPASFRQQEALYTKGWYDGITADIWG</sequence>
<feature type="domain" description="FAD/NAD(P)-binding" evidence="5">
    <location>
        <begin position="40"/>
        <end position="154"/>
    </location>
</feature>
<dbReference type="SUPFAM" id="SSF55424">
    <property type="entry name" value="FAD/NAD-linked reductases, dimerisation (C-terminal) domain"/>
    <property type="match status" value="1"/>
</dbReference>
<keyword evidence="3" id="KW-0274">FAD</keyword>
<dbReference type="PANTHER" id="PTHR43755:SF1">
    <property type="entry name" value="FAD-DEPENDENT PYRIDINE NUCLEOTIDE-DISULPHIDE OXIDOREDUCTASE"/>
    <property type="match status" value="1"/>
</dbReference>
<dbReference type="InterPro" id="IPR023753">
    <property type="entry name" value="FAD/NAD-binding_dom"/>
</dbReference>
<dbReference type="KEGG" id="tti:THITH_02355"/>
<accession>W0DJ91</accession>
<evidence type="ECO:0000259" key="5">
    <source>
        <dbReference type="Pfam" id="PF07992"/>
    </source>
</evidence>
<dbReference type="HOGENOM" id="CLU_030742_0_0_6"/>
<gene>
    <name evidence="8" type="ORF">THITH_02355</name>
</gene>
<proteinExistence type="predicted"/>
<dbReference type="PROSITE" id="PS51257">
    <property type="entry name" value="PROKAR_LIPOPROTEIN"/>
    <property type="match status" value="1"/>
</dbReference>
<dbReference type="Gene3D" id="3.50.50.60">
    <property type="entry name" value="FAD/NAD(P)-binding domain"/>
    <property type="match status" value="2"/>
</dbReference>
<dbReference type="OrthoDB" id="9802771at2"/>
<dbReference type="InterPro" id="IPR049386">
    <property type="entry name" value="FCSD_central"/>
</dbReference>
<dbReference type="PROSITE" id="PS51318">
    <property type="entry name" value="TAT"/>
    <property type="match status" value="1"/>
</dbReference>
<dbReference type="Pfam" id="PF21706">
    <property type="entry name" value="FCSD_central"/>
    <property type="match status" value="1"/>
</dbReference>
<dbReference type="InterPro" id="IPR006311">
    <property type="entry name" value="TAT_signal"/>
</dbReference>
<dbReference type="AlphaFoldDB" id="W0DJ91"/>
<dbReference type="InterPro" id="IPR016156">
    <property type="entry name" value="FAD/NAD-linked_Rdtase_dimer_sf"/>
</dbReference>
<dbReference type="Pfam" id="PF07992">
    <property type="entry name" value="Pyr_redox_2"/>
    <property type="match status" value="1"/>
</dbReference>
<dbReference type="Proteomes" id="UP000005289">
    <property type="component" value="Chromosome"/>
</dbReference>
<organism evidence="8 9">
    <name type="scientific">Thioalkalivibrio paradoxus ARh 1</name>
    <dbReference type="NCBI Taxonomy" id="713585"/>
    <lineage>
        <taxon>Bacteria</taxon>
        <taxon>Pseudomonadati</taxon>
        <taxon>Pseudomonadota</taxon>
        <taxon>Gammaproteobacteria</taxon>
        <taxon>Chromatiales</taxon>
        <taxon>Ectothiorhodospiraceae</taxon>
        <taxon>Thioalkalivibrio</taxon>
    </lineage>
</organism>
<evidence type="ECO:0000259" key="6">
    <source>
        <dbReference type="Pfam" id="PF09242"/>
    </source>
</evidence>
<dbReference type="GO" id="GO:0050660">
    <property type="term" value="F:flavin adenine dinucleotide binding"/>
    <property type="evidence" value="ECO:0007669"/>
    <property type="project" value="InterPro"/>
</dbReference>
<keyword evidence="1" id="KW-0285">Flavoprotein</keyword>
<evidence type="ECO:0000256" key="4">
    <source>
        <dbReference type="SAM" id="SignalP"/>
    </source>
</evidence>
<protein>
    <submittedName>
        <fullName evidence="8">Cytochrome C</fullName>
    </submittedName>
</protein>
<feature type="chain" id="PRO_5004787080" evidence="4">
    <location>
        <begin position="28"/>
        <end position="432"/>
    </location>
</feature>
<dbReference type="NCBIfam" id="TIGR01409">
    <property type="entry name" value="TAT_signal_seq"/>
    <property type="match status" value="1"/>
</dbReference>
<dbReference type="GO" id="GO:0016491">
    <property type="term" value="F:oxidoreductase activity"/>
    <property type="evidence" value="ECO:0007669"/>
    <property type="project" value="InterPro"/>
</dbReference>
<keyword evidence="2 4" id="KW-0732">Signal</keyword>
<dbReference type="EMBL" id="CP007029">
    <property type="protein sequence ID" value="AHE97302.1"/>
    <property type="molecule type" value="Genomic_DNA"/>
</dbReference>
<dbReference type="Pfam" id="PF09242">
    <property type="entry name" value="FCSD-flav_bind"/>
    <property type="match status" value="1"/>
</dbReference>